<gene>
    <name evidence="2" type="ORF">IM816_02125</name>
</gene>
<evidence type="ECO:0000256" key="1">
    <source>
        <dbReference type="ARBA" id="ARBA00038308"/>
    </source>
</evidence>
<proteinExistence type="inferred from homology"/>
<organism evidence="2 3">
    <name type="scientific">Luteibacter flocculans</name>
    <dbReference type="NCBI Taxonomy" id="2780091"/>
    <lineage>
        <taxon>Bacteria</taxon>
        <taxon>Pseudomonadati</taxon>
        <taxon>Pseudomonadota</taxon>
        <taxon>Gammaproteobacteria</taxon>
        <taxon>Lysobacterales</taxon>
        <taxon>Rhodanobacteraceae</taxon>
        <taxon>Luteibacter</taxon>
    </lineage>
</organism>
<dbReference type="Gene3D" id="1.20.120.740">
    <property type="entry name" value="YgfB uncharacterised protein family UPF0149, PF03695"/>
    <property type="match status" value="1"/>
</dbReference>
<evidence type="ECO:0000313" key="2">
    <source>
        <dbReference type="EMBL" id="URL58938.1"/>
    </source>
</evidence>
<dbReference type="InterPro" id="IPR036255">
    <property type="entry name" value="YgfB-like_sf"/>
</dbReference>
<keyword evidence="3" id="KW-1185">Reference proteome</keyword>
<dbReference type="RefSeq" id="WP_250339601.1">
    <property type="nucleotide sequence ID" value="NZ_CP063231.1"/>
</dbReference>
<evidence type="ECO:0000313" key="3">
    <source>
        <dbReference type="Proteomes" id="UP001056681"/>
    </source>
</evidence>
<name>A0ABY4T1W1_9GAMM</name>
<dbReference type="EMBL" id="CP063231">
    <property type="protein sequence ID" value="URL58938.1"/>
    <property type="molecule type" value="Genomic_DNA"/>
</dbReference>
<sequence length="188" mass="20343">MPANQTVDPEDIAELIERCKLSTSVSEFHGSLVGYISAGGRFPHGSVLEALQLEPDPTPGADDQAMLGRLRHQTEMWLADTDLTFGPWLPEEDAPLAARAEGLTDWTRGFLGGFGLGGTPETARSLSEDAREVLKDMATIASSEFELGEDVEGDEDSLTEIEEFVRVGALLLHAEVGSRHEPASDTRH</sequence>
<comment type="similarity">
    <text evidence="1">Belongs to the UPF0149 family.</text>
</comment>
<reference evidence="2" key="1">
    <citation type="submission" date="2020-10" db="EMBL/GenBank/DDBJ databases">
        <title>Whole-genome sequence of Luteibacter sp. EIF3.</title>
        <authorList>
            <person name="Friedrich I."/>
            <person name="Hertel R."/>
            <person name="Daniel R."/>
        </authorList>
    </citation>
    <scope>NUCLEOTIDE SEQUENCE</scope>
    <source>
        <strain evidence="2">EIF3</strain>
    </source>
</reference>
<dbReference type="Pfam" id="PF03695">
    <property type="entry name" value="UPF0149"/>
    <property type="match status" value="1"/>
</dbReference>
<dbReference type="InterPro" id="IPR011978">
    <property type="entry name" value="YgfB-like"/>
</dbReference>
<dbReference type="Proteomes" id="UP001056681">
    <property type="component" value="Chromosome"/>
</dbReference>
<dbReference type="PANTHER" id="PTHR37528:SF1">
    <property type="entry name" value="UPF0149 PROTEIN YGFB"/>
    <property type="match status" value="1"/>
</dbReference>
<protein>
    <submittedName>
        <fullName evidence="2">UPF0149 family protein</fullName>
    </submittedName>
</protein>
<dbReference type="SUPFAM" id="SSF101327">
    <property type="entry name" value="YgfB-like"/>
    <property type="match status" value="1"/>
</dbReference>
<accession>A0ABY4T1W1</accession>
<dbReference type="PANTHER" id="PTHR37528">
    <property type="entry name" value="UPF0149 PROTEIN YGFB"/>
    <property type="match status" value="1"/>
</dbReference>